<dbReference type="GO" id="GO:0040003">
    <property type="term" value="P:chitin-based cuticle development"/>
    <property type="evidence" value="ECO:0007669"/>
    <property type="project" value="TreeGrafter"/>
</dbReference>
<feature type="signal peptide" evidence="2">
    <location>
        <begin position="1"/>
        <end position="16"/>
    </location>
</feature>
<organism evidence="4 5">
    <name type="scientific">Folsomia candida</name>
    <name type="common">Springtail</name>
    <dbReference type="NCBI Taxonomy" id="158441"/>
    <lineage>
        <taxon>Eukaryota</taxon>
        <taxon>Metazoa</taxon>
        <taxon>Ecdysozoa</taxon>
        <taxon>Arthropoda</taxon>
        <taxon>Hexapoda</taxon>
        <taxon>Collembola</taxon>
        <taxon>Entomobryomorpha</taxon>
        <taxon>Isotomoidea</taxon>
        <taxon>Isotomidae</taxon>
        <taxon>Proisotominae</taxon>
        <taxon>Folsomia</taxon>
    </lineage>
</organism>
<reference evidence="4 5" key="1">
    <citation type="submission" date="2015-12" db="EMBL/GenBank/DDBJ databases">
        <title>The genome of Folsomia candida.</title>
        <authorList>
            <person name="Faddeeva A."/>
            <person name="Derks M.F."/>
            <person name="Anvar Y."/>
            <person name="Smit S."/>
            <person name="Van Straalen N."/>
            <person name="Roelofs D."/>
        </authorList>
    </citation>
    <scope>NUCLEOTIDE SEQUENCE [LARGE SCALE GENOMIC DNA]</scope>
    <source>
        <strain evidence="4 5">VU population</strain>
        <tissue evidence="4">Whole body</tissue>
    </source>
</reference>
<evidence type="ECO:0000259" key="3">
    <source>
        <dbReference type="SMART" id="SM00690"/>
    </source>
</evidence>
<proteinExistence type="predicted"/>
<dbReference type="GO" id="GO:0008010">
    <property type="term" value="F:structural constituent of chitin-based larval cuticle"/>
    <property type="evidence" value="ECO:0007669"/>
    <property type="project" value="TreeGrafter"/>
</dbReference>
<evidence type="ECO:0000256" key="1">
    <source>
        <dbReference type="SAM" id="MobiDB-lite"/>
    </source>
</evidence>
<sequence>MKVILVVATLVGLAFAEPPSGYSYPSGSYGAPSFESGSSSGGSFGGGSTGGNTYRHVYVHAAPDDPEDSQARVIRIPGKGDKHVNIIFVKTPSQSANQQTEVILPEQDQQKTLVYVLHRKFDASTDLKIRKPAAQAPAKPSVYFIRYGGAASGGSSSSNNGGTTESRPVYGAPF</sequence>
<dbReference type="PANTHER" id="PTHR31927:SF2">
    <property type="entry name" value="FI07246P-RELATED"/>
    <property type="match status" value="1"/>
</dbReference>
<dbReference type="GO" id="GO:0062129">
    <property type="term" value="C:chitin-based extracellular matrix"/>
    <property type="evidence" value="ECO:0007669"/>
    <property type="project" value="TreeGrafter"/>
</dbReference>
<dbReference type="Proteomes" id="UP000198287">
    <property type="component" value="Unassembled WGS sequence"/>
</dbReference>
<dbReference type="AlphaFoldDB" id="A0A226EP36"/>
<evidence type="ECO:0000313" key="5">
    <source>
        <dbReference type="Proteomes" id="UP000198287"/>
    </source>
</evidence>
<name>A0A226EP36_FOLCA</name>
<dbReference type="InterPro" id="IPR004145">
    <property type="entry name" value="DUF243"/>
</dbReference>
<evidence type="ECO:0000256" key="2">
    <source>
        <dbReference type="SAM" id="SignalP"/>
    </source>
</evidence>
<dbReference type="OMA" id="QTHRHIY"/>
<accession>A0A226EP36</accession>
<dbReference type="SMART" id="SM00690">
    <property type="entry name" value="DM5"/>
    <property type="match status" value="1"/>
</dbReference>
<comment type="caution">
    <text evidence="4">The sequence shown here is derived from an EMBL/GenBank/DDBJ whole genome shotgun (WGS) entry which is preliminary data.</text>
</comment>
<feature type="domain" description="DUF243" evidence="3">
    <location>
        <begin position="51"/>
        <end position="150"/>
    </location>
</feature>
<keyword evidence="2" id="KW-0732">Signal</keyword>
<feature type="compositionally biased region" description="Low complexity" evidence="1">
    <location>
        <begin position="27"/>
        <end position="38"/>
    </location>
</feature>
<dbReference type="Pfam" id="PF03103">
    <property type="entry name" value="DUF243"/>
    <property type="match status" value="1"/>
</dbReference>
<feature type="chain" id="PRO_5012759374" description="DUF243 domain-containing protein" evidence="2">
    <location>
        <begin position="17"/>
        <end position="174"/>
    </location>
</feature>
<dbReference type="EMBL" id="LNIX01000002">
    <property type="protein sequence ID" value="OXA58887.1"/>
    <property type="molecule type" value="Genomic_DNA"/>
</dbReference>
<protein>
    <recommendedName>
        <fullName evidence="3">DUF243 domain-containing protein</fullName>
    </recommendedName>
</protein>
<evidence type="ECO:0000313" key="4">
    <source>
        <dbReference type="EMBL" id="OXA58887.1"/>
    </source>
</evidence>
<dbReference type="OrthoDB" id="6376010at2759"/>
<feature type="compositionally biased region" description="Low complexity" evidence="1">
    <location>
        <begin position="153"/>
        <end position="162"/>
    </location>
</feature>
<keyword evidence="5" id="KW-1185">Reference proteome</keyword>
<gene>
    <name evidence="4" type="ORF">Fcan01_04979</name>
</gene>
<dbReference type="PANTHER" id="PTHR31927">
    <property type="entry name" value="FI07246P-RELATED-RELATED"/>
    <property type="match status" value="1"/>
</dbReference>
<feature type="region of interest" description="Disordered" evidence="1">
    <location>
        <begin position="151"/>
        <end position="174"/>
    </location>
</feature>
<feature type="region of interest" description="Disordered" evidence="1">
    <location>
        <begin position="27"/>
        <end position="47"/>
    </location>
</feature>